<dbReference type="AlphaFoldDB" id="A0A382Y4I3"/>
<dbReference type="Gene3D" id="3.20.20.120">
    <property type="entry name" value="Enolase-like C-terminal domain"/>
    <property type="match status" value="1"/>
</dbReference>
<gene>
    <name evidence="2" type="ORF">METZ01_LOCUS430978</name>
</gene>
<name>A0A382Y4I3_9ZZZZ</name>
<feature type="domain" description="Enolase C-terminal" evidence="1">
    <location>
        <begin position="4"/>
        <end position="136"/>
    </location>
</feature>
<protein>
    <recommendedName>
        <fullName evidence="1">Enolase C-terminal domain-containing protein</fullName>
    </recommendedName>
</protein>
<evidence type="ECO:0000313" key="2">
    <source>
        <dbReference type="EMBL" id="SVD78124.1"/>
    </source>
</evidence>
<sequence>MNELKVDAVETPIKAAARSVAKNLPEVVNEHVDDVAASLAKVKQAVPIRVIEHISDFDDAFALALAKHNSVDVFNVMPGQAGGVFRAQRLIHLAELSGIDVLLGSTVELSPGTAIGLHLGLSSSGVTEACDLVGPGLLVDDVCL</sequence>
<proteinExistence type="predicted"/>
<organism evidence="2">
    <name type="scientific">marine metagenome</name>
    <dbReference type="NCBI Taxonomy" id="408172"/>
    <lineage>
        <taxon>unclassified sequences</taxon>
        <taxon>metagenomes</taxon>
        <taxon>ecological metagenomes</taxon>
    </lineage>
</organism>
<dbReference type="InterPro" id="IPR036849">
    <property type="entry name" value="Enolase-like_C_sf"/>
</dbReference>
<dbReference type="Pfam" id="PF13378">
    <property type="entry name" value="MR_MLE_C"/>
    <property type="match status" value="1"/>
</dbReference>
<feature type="non-terminal residue" evidence="2">
    <location>
        <position position="1"/>
    </location>
</feature>
<accession>A0A382Y4I3</accession>
<dbReference type="EMBL" id="UINC01172840">
    <property type="protein sequence ID" value="SVD78124.1"/>
    <property type="molecule type" value="Genomic_DNA"/>
</dbReference>
<reference evidence="2" key="1">
    <citation type="submission" date="2018-05" db="EMBL/GenBank/DDBJ databases">
        <authorList>
            <person name="Lanie J.A."/>
            <person name="Ng W.-L."/>
            <person name="Kazmierczak K.M."/>
            <person name="Andrzejewski T.M."/>
            <person name="Davidsen T.M."/>
            <person name="Wayne K.J."/>
            <person name="Tettelin H."/>
            <person name="Glass J.I."/>
            <person name="Rusch D."/>
            <person name="Podicherti R."/>
            <person name="Tsui H.-C.T."/>
            <person name="Winkler M.E."/>
        </authorList>
    </citation>
    <scope>NUCLEOTIDE SEQUENCE</scope>
</reference>
<evidence type="ECO:0000259" key="1">
    <source>
        <dbReference type="Pfam" id="PF13378"/>
    </source>
</evidence>
<dbReference type="SUPFAM" id="SSF51604">
    <property type="entry name" value="Enolase C-terminal domain-like"/>
    <property type="match status" value="1"/>
</dbReference>
<feature type="non-terminal residue" evidence="2">
    <location>
        <position position="144"/>
    </location>
</feature>
<dbReference type="InterPro" id="IPR029065">
    <property type="entry name" value="Enolase_C-like"/>
</dbReference>